<reference evidence="1" key="1">
    <citation type="submission" date="2021-03" db="EMBL/GenBank/DDBJ databases">
        <title>Draft genome sequence of rust myrtle Austropuccinia psidii MF-1, a brazilian biotype.</title>
        <authorList>
            <person name="Quecine M.C."/>
            <person name="Pachon D.M.R."/>
            <person name="Bonatelli M.L."/>
            <person name="Correr F.H."/>
            <person name="Franceschini L.M."/>
            <person name="Leite T.F."/>
            <person name="Margarido G.R.A."/>
            <person name="Almeida C.A."/>
            <person name="Ferrarezi J.A."/>
            <person name="Labate C.A."/>
        </authorList>
    </citation>
    <scope>NUCLEOTIDE SEQUENCE</scope>
    <source>
        <strain evidence="1">MF-1</strain>
    </source>
</reference>
<gene>
    <name evidence="1" type="ORF">O181_083395</name>
</gene>
<sequence length="206" mass="23712">MLPPPLEGKGYAVSTLRSHITHNRIELDCDRSGATNPNKSSSKKVTSRKLDFPFKLYARKYAKSNTWTLKVKNTEPSHDATSNIMACSAFRKVKEQETSQIPQISEYLLIPRKIQAQLCIQRKSDRPVILQDIYNQVKKIKKDKLKGRRPIDALIDTLKEENFVWPSARDAEQHINFLFLTHPLAIKLLNSFPHVILIDCTYKPNK</sequence>
<keyword evidence="2" id="KW-1185">Reference proteome</keyword>
<dbReference type="AlphaFoldDB" id="A0A9Q3FTN7"/>
<proteinExistence type="predicted"/>
<evidence type="ECO:0000313" key="1">
    <source>
        <dbReference type="EMBL" id="MBW0543680.1"/>
    </source>
</evidence>
<dbReference type="PANTHER" id="PTHR31569">
    <property type="entry name" value="SWIM-TYPE DOMAIN-CONTAINING PROTEIN"/>
    <property type="match status" value="1"/>
</dbReference>
<protein>
    <submittedName>
        <fullName evidence="1">Uncharacterized protein</fullName>
    </submittedName>
</protein>
<organism evidence="1 2">
    <name type="scientific">Austropuccinia psidii MF-1</name>
    <dbReference type="NCBI Taxonomy" id="1389203"/>
    <lineage>
        <taxon>Eukaryota</taxon>
        <taxon>Fungi</taxon>
        <taxon>Dikarya</taxon>
        <taxon>Basidiomycota</taxon>
        <taxon>Pucciniomycotina</taxon>
        <taxon>Pucciniomycetes</taxon>
        <taxon>Pucciniales</taxon>
        <taxon>Sphaerophragmiaceae</taxon>
        <taxon>Austropuccinia</taxon>
    </lineage>
</organism>
<comment type="caution">
    <text evidence="1">The sequence shown here is derived from an EMBL/GenBank/DDBJ whole genome shotgun (WGS) entry which is preliminary data.</text>
</comment>
<dbReference type="InterPro" id="IPR052579">
    <property type="entry name" value="Zinc_finger_SWIM"/>
</dbReference>
<name>A0A9Q3FTN7_9BASI</name>
<dbReference type="OrthoDB" id="3356549at2759"/>
<accession>A0A9Q3FTN7</accession>
<dbReference type="Proteomes" id="UP000765509">
    <property type="component" value="Unassembled WGS sequence"/>
</dbReference>
<dbReference type="PANTHER" id="PTHR31569:SF4">
    <property type="entry name" value="SWIM-TYPE DOMAIN-CONTAINING PROTEIN"/>
    <property type="match status" value="1"/>
</dbReference>
<dbReference type="EMBL" id="AVOT02048441">
    <property type="protein sequence ID" value="MBW0543680.1"/>
    <property type="molecule type" value="Genomic_DNA"/>
</dbReference>
<evidence type="ECO:0000313" key="2">
    <source>
        <dbReference type="Proteomes" id="UP000765509"/>
    </source>
</evidence>